<evidence type="ECO:0000313" key="8">
    <source>
        <dbReference type="EMBL" id="KAH8101289.1"/>
    </source>
</evidence>
<comment type="subcellular location">
    <subcellularLocation>
        <location evidence="2">Mitochondrion</location>
    </subcellularLocation>
</comment>
<evidence type="ECO:0000259" key="6">
    <source>
        <dbReference type="Pfam" id="PF10644"/>
    </source>
</evidence>
<dbReference type="OrthoDB" id="271881at2759"/>
<accession>A0A8K0UPL8</accession>
<dbReference type="Pfam" id="PF14881">
    <property type="entry name" value="Tubulin_3"/>
    <property type="match status" value="1"/>
</dbReference>
<dbReference type="GO" id="GO:0007005">
    <property type="term" value="P:mitochondrion organization"/>
    <property type="evidence" value="ECO:0007669"/>
    <property type="project" value="InterPro"/>
</dbReference>
<proteinExistence type="inferred from homology"/>
<organism evidence="8 9">
    <name type="scientific">Cristinia sonorae</name>
    <dbReference type="NCBI Taxonomy" id="1940300"/>
    <lineage>
        <taxon>Eukaryota</taxon>
        <taxon>Fungi</taxon>
        <taxon>Dikarya</taxon>
        <taxon>Basidiomycota</taxon>
        <taxon>Agaricomycotina</taxon>
        <taxon>Agaricomycetes</taxon>
        <taxon>Agaricomycetidae</taxon>
        <taxon>Agaricales</taxon>
        <taxon>Pleurotineae</taxon>
        <taxon>Stephanosporaceae</taxon>
        <taxon>Cristinia</taxon>
    </lineage>
</organism>
<evidence type="ECO:0000256" key="3">
    <source>
        <dbReference type="ARBA" id="ARBA00008507"/>
    </source>
</evidence>
<comment type="caution">
    <text evidence="8">The sequence shown here is derived from an EMBL/GenBank/DDBJ whole genome shotgun (WGS) entry which is preliminary data.</text>
</comment>
<sequence length="496" mass="56098">MKEIIYIQAGSISNYVGTHFWNAQETYFTYEEGDDPYVNHDVSFREGQTLKGEPTFCPRLLLFDRKSNFGALGRGMYGEEESENAVLSQWNGAVDELRQPAVPKSKYQTCLESGDDVSQEDSKDIRYWSDYSHVSYHPRTPQRLPDVADYENTEGDWELSRDAFTKYNESTDLMEDAFRFFVEECDNIQGLQIMNDTSTFGGFTHSFLSAFRDEFTKLPSWTFSFLSDSIPVSLNVDDPRSIMKALNDALCLQGLNGLSTMTIPFYSPLLWEKGSWLSEIDLKDSLFQSASIISTHVETITLPLRLKNSQHTMTNLSSALTTRGNQRIGHLAGTFPVQENVRDLETKLYDLTLNTSKLSKPDQCSGCVDVSRGFSEPLKLKHSDWRGGWRQGAIIVESPAILPPTSFPRYFKSGTTPSSLSALTTLTTTSRTASLFGQYAKLADNCTKQYAHVIQQMGLEMDDVKELRDTLHVLEDEYRGDETNSDDEDELGEDEE</sequence>
<comment type="similarity">
    <text evidence="3">Belongs to the misato family.</text>
</comment>
<dbReference type="InterPro" id="IPR049942">
    <property type="entry name" value="DML1/Misato"/>
</dbReference>
<comment type="function">
    <text evidence="1">Involved in the partitioning of the mitochondrial organelle and mitochondrial DNA (mtDNA) inheritance.</text>
</comment>
<reference evidence="8" key="1">
    <citation type="journal article" date="2021" name="New Phytol.">
        <title>Evolutionary innovations through gain and loss of genes in the ectomycorrhizal Boletales.</title>
        <authorList>
            <person name="Wu G."/>
            <person name="Miyauchi S."/>
            <person name="Morin E."/>
            <person name="Kuo A."/>
            <person name="Drula E."/>
            <person name="Varga T."/>
            <person name="Kohler A."/>
            <person name="Feng B."/>
            <person name="Cao Y."/>
            <person name="Lipzen A."/>
            <person name="Daum C."/>
            <person name="Hundley H."/>
            <person name="Pangilinan J."/>
            <person name="Johnson J."/>
            <person name="Barry K."/>
            <person name="LaButti K."/>
            <person name="Ng V."/>
            <person name="Ahrendt S."/>
            <person name="Min B."/>
            <person name="Choi I.G."/>
            <person name="Park H."/>
            <person name="Plett J.M."/>
            <person name="Magnuson J."/>
            <person name="Spatafora J.W."/>
            <person name="Nagy L.G."/>
            <person name="Henrissat B."/>
            <person name="Grigoriev I.V."/>
            <person name="Yang Z.L."/>
            <person name="Xu J."/>
            <person name="Martin F.M."/>
        </authorList>
    </citation>
    <scope>NUCLEOTIDE SEQUENCE</scope>
    <source>
        <strain evidence="8">KKN 215</strain>
    </source>
</reference>
<feature type="domain" description="DML1/Misato tubulin" evidence="7">
    <location>
        <begin position="121"/>
        <end position="306"/>
    </location>
</feature>
<evidence type="ECO:0000313" key="9">
    <source>
        <dbReference type="Proteomes" id="UP000813824"/>
    </source>
</evidence>
<protein>
    <submittedName>
        <fullName evidence="8">Tubulin nucleotide-binding domain-like protein</fullName>
    </submittedName>
</protein>
<dbReference type="Proteomes" id="UP000813824">
    <property type="component" value="Unassembled WGS sequence"/>
</dbReference>
<dbReference type="EMBL" id="JAEVFJ010000013">
    <property type="protein sequence ID" value="KAH8101289.1"/>
    <property type="molecule type" value="Genomic_DNA"/>
</dbReference>
<gene>
    <name evidence="8" type="ORF">BXZ70DRAFT_121563</name>
</gene>
<feature type="domain" description="Misato Segment II tubulin-like" evidence="6">
    <location>
        <begin position="2"/>
        <end position="112"/>
    </location>
</feature>
<dbReference type="InterPro" id="IPR036525">
    <property type="entry name" value="Tubulin/FtsZ_GTPase_sf"/>
</dbReference>
<evidence type="ECO:0000256" key="2">
    <source>
        <dbReference type="ARBA" id="ARBA00004173"/>
    </source>
</evidence>
<feature type="compositionally biased region" description="Acidic residues" evidence="5">
    <location>
        <begin position="483"/>
        <end position="496"/>
    </location>
</feature>
<evidence type="ECO:0000256" key="5">
    <source>
        <dbReference type="SAM" id="MobiDB-lite"/>
    </source>
</evidence>
<name>A0A8K0UPL8_9AGAR</name>
<dbReference type="GO" id="GO:0005739">
    <property type="term" value="C:mitochondrion"/>
    <property type="evidence" value="ECO:0007669"/>
    <property type="project" value="UniProtKB-SubCell"/>
</dbReference>
<dbReference type="Gene3D" id="3.40.50.1440">
    <property type="entry name" value="Tubulin/FtsZ, GTPase domain"/>
    <property type="match status" value="1"/>
</dbReference>
<evidence type="ECO:0000256" key="1">
    <source>
        <dbReference type="ARBA" id="ARBA00003757"/>
    </source>
</evidence>
<evidence type="ECO:0000259" key="7">
    <source>
        <dbReference type="Pfam" id="PF14881"/>
    </source>
</evidence>
<dbReference type="PANTHER" id="PTHR13391:SF0">
    <property type="entry name" value="PROTEIN MISATO HOMOLOG 1"/>
    <property type="match status" value="1"/>
</dbReference>
<evidence type="ECO:0000256" key="4">
    <source>
        <dbReference type="ARBA" id="ARBA00023128"/>
    </source>
</evidence>
<keyword evidence="9" id="KW-1185">Reference proteome</keyword>
<feature type="region of interest" description="Disordered" evidence="5">
    <location>
        <begin position="475"/>
        <end position="496"/>
    </location>
</feature>
<dbReference type="SUPFAM" id="SSF52490">
    <property type="entry name" value="Tubulin nucleotide-binding domain-like"/>
    <property type="match status" value="1"/>
</dbReference>
<dbReference type="InterPro" id="IPR019605">
    <property type="entry name" value="Misato_II_tubulin-like"/>
</dbReference>
<dbReference type="Pfam" id="PF10644">
    <property type="entry name" value="Misat_Tub_SegII"/>
    <property type="match status" value="1"/>
</dbReference>
<dbReference type="InterPro" id="IPR029209">
    <property type="entry name" value="DML1/Misato_tubulin"/>
</dbReference>
<dbReference type="PANTHER" id="PTHR13391">
    <property type="entry name" value="MITOCHONDRIAL DISTRIBUTION REGULATOR MISATO"/>
    <property type="match status" value="1"/>
</dbReference>
<keyword evidence="4" id="KW-0496">Mitochondrion</keyword>
<dbReference type="AlphaFoldDB" id="A0A8K0UPL8"/>